<evidence type="ECO:0000313" key="1">
    <source>
        <dbReference type="EMBL" id="TCT12676.1"/>
    </source>
</evidence>
<dbReference type="OrthoDB" id="8656732at2"/>
<gene>
    <name evidence="1" type="ORF">EDC22_102361</name>
</gene>
<dbReference type="AlphaFoldDB" id="A0A4R3MGK7"/>
<reference evidence="1 2" key="1">
    <citation type="submission" date="2019-03" db="EMBL/GenBank/DDBJ databases">
        <title>Genomic Encyclopedia of Type Strains, Phase IV (KMG-IV): sequencing the most valuable type-strain genomes for metagenomic binning, comparative biology and taxonomic classification.</title>
        <authorList>
            <person name="Goeker M."/>
        </authorList>
    </citation>
    <scope>NUCLEOTIDE SEQUENCE [LARGE SCALE GENOMIC DNA]</scope>
    <source>
        <strain evidence="1 2">DSM 19345</strain>
    </source>
</reference>
<evidence type="ECO:0000313" key="2">
    <source>
        <dbReference type="Proteomes" id="UP000295678"/>
    </source>
</evidence>
<name>A0A4R3MGK7_9HYPH</name>
<comment type="caution">
    <text evidence="1">The sequence shown here is derived from an EMBL/GenBank/DDBJ whole genome shotgun (WGS) entry which is preliminary data.</text>
</comment>
<dbReference type="EMBL" id="SMAK01000002">
    <property type="protein sequence ID" value="TCT12676.1"/>
    <property type="molecule type" value="Genomic_DNA"/>
</dbReference>
<dbReference type="Proteomes" id="UP000295678">
    <property type="component" value="Unassembled WGS sequence"/>
</dbReference>
<protein>
    <submittedName>
        <fullName evidence="1">Uncharacterized protein</fullName>
    </submittedName>
</protein>
<organism evidence="1 2">
    <name type="scientific">Tepidamorphus gemmatus</name>
    <dbReference type="NCBI Taxonomy" id="747076"/>
    <lineage>
        <taxon>Bacteria</taxon>
        <taxon>Pseudomonadati</taxon>
        <taxon>Pseudomonadota</taxon>
        <taxon>Alphaproteobacteria</taxon>
        <taxon>Hyphomicrobiales</taxon>
        <taxon>Tepidamorphaceae</taxon>
        <taxon>Tepidamorphus</taxon>
    </lineage>
</organism>
<dbReference type="RefSeq" id="WP_132805442.1">
    <property type="nucleotide sequence ID" value="NZ_SMAK01000002.1"/>
</dbReference>
<keyword evidence="2" id="KW-1185">Reference proteome</keyword>
<proteinExistence type="predicted"/>
<accession>A0A4R3MGK7</accession>
<sequence length="81" mass="9008">MPSDHTRRAIAAYFRAGGIDQPSNASGIRVANGLRYVHLFNARGTLAVYRILNSGKLRRLRRWPPTLNVVQIVNVQPRAAA</sequence>